<dbReference type="EMBL" id="AE000516">
    <property type="protein sequence ID" value="AAK44858.1"/>
    <property type="molecule type" value="Genomic_DNA"/>
</dbReference>
<dbReference type="HOGENOM" id="CLU_1684606_0_0_11"/>
<keyword evidence="2" id="KW-1185">Reference proteome</keyword>
<evidence type="ECO:0000313" key="2">
    <source>
        <dbReference type="Proteomes" id="UP000001020"/>
    </source>
</evidence>
<reference evidence="1 2" key="1">
    <citation type="journal article" date="2002" name="J. Bacteriol.">
        <title>Whole-genome comparison of Mycobacterium tuberculosis clinical and laboratory strains.</title>
        <authorList>
            <person name="Fleischmann R.D."/>
            <person name="Alland D."/>
            <person name="Eisen J.A."/>
            <person name="Carpenter L."/>
            <person name="White O."/>
            <person name="Peterson J."/>
            <person name="DeBoy R."/>
            <person name="Dodson R."/>
            <person name="Gwinn M."/>
            <person name="Haft D."/>
            <person name="Hickey E."/>
            <person name="Kolonay J.F."/>
            <person name="Nelson W.C."/>
            <person name="Umayam L.A."/>
            <person name="Ermolaeva M."/>
            <person name="Salzberg S.L."/>
            <person name="Delcher A."/>
            <person name="Utterback T."/>
            <person name="Weidman J."/>
            <person name="Khouri H."/>
            <person name="Gill J."/>
            <person name="Mikula A."/>
            <person name="Bishai W."/>
            <person name="Jacobs Jr W.R.Jr."/>
            <person name="Venter J.C."/>
            <person name="Fraser C.M."/>
        </authorList>
    </citation>
    <scope>NUCLEOTIDE SEQUENCE [LARGE SCALE GENOMIC DNA]</scope>
    <source>
        <strain evidence="2">CDC 1551 / Oshkosh</strain>
    </source>
</reference>
<proteinExistence type="predicted"/>
<organism evidence="1 2">
    <name type="scientific">Mycobacterium tuberculosis (strain CDC 1551 / Oshkosh)</name>
    <dbReference type="NCBI Taxonomy" id="83331"/>
    <lineage>
        <taxon>Bacteria</taxon>
        <taxon>Bacillati</taxon>
        <taxon>Actinomycetota</taxon>
        <taxon>Actinomycetes</taxon>
        <taxon>Mycobacteriales</taxon>
        <taxon>Mycobacteriaceae</taxon>
        <taxon>Mycobacterium</taxon>
        <taxon>Mycobacterium tuberculosis complex</taxon>
    </lineage>
</organism>
<accession>Q8VKH8</accession>
<name>Q8VKH8_MYCTO</name>
<gene>
    <name evidence="1" type="ordered locus">MT0636</name>
</gene>
<sequence>MPRKTVGAWQTADTMGIFQALPDVWGGWRTECWEDRFEEQLIRCNGALRLPELDLAAGMDSAREWLRDRIFQRFSDSPAGQILKLSELLADVGPGLVVSDDAVTNGGARPNNEEWARFVAACDLVRGLTPNRPDFGDSGTITLVEGY</sequence>
<protein>
    <submittedName>
        <fullName evidence="1">Uncharacterized protein</fullName>
    </submittedName>
</protein>
<dbReference type="AlphaFoldDB" id="Q8VKH8"/>
<dbReference type="KEGG" id="mtc:MT0636"/>
<dbReference type="Proteomes" id="UP000001020">
    <property type="component" value="Chromosome"/>
</dbReference>
<evidence type="ECO:0000313" key="1">
    <source>
        <dbReference type="EMBL" id="AAK44858.1"/>
    </source>
</evidence>